<proteinExistence type="inferred from homology"/>
<dbReference type="OrthoDB" id="2018619at2759"/>
<feature type="transmembrane region" description="Helical" evidence="6">
    <location>
        <begin position="400"/>
        <end position="421"/>
    </location>
</feature>
<evidence type="ECO:0000256" key="4">
    <source>
        <dbReference type="ARBA" id="ARBA00022989"/>
    </source>
</evidence>
<evidence type="ECO:0000256" key="5">
    <source>
        <dbReference type="ARBA" id="ARBA00023136"/>
    </source>
</evidence>
<dbReference type="EMBL" id="LT598456">
    <property type="protein sequence ID" value="SCU79376.1"/>
    <property type="molecule type" value="Genomic_DNA"/>
</dbReference>
<sequence length="609" mass="67837">MQTAPNIPKDGIPENVIGVTSVLSNTDLEIVWGNHELEKDIEPTSRWKRILKTLEVSHGTKPISVLRNPDLEPVSTKERTWGFFSFFAYWGLPNFAVATYSTGSALLALNLNIQQSIGALVIANVLIATVTVLNSNPGIRFHIGYTLTQRMIFGIYGSFVGIMFRVGLSVVIYGYQSWLGGLCVNMIFDSFSGNYLNMTNTFPESVPMAKKDLIGFLCFQLIQMPFAFVRPSRVNTPSIAACFMTMFSIIGMLAYLVQANGGPGPLYYQKVDLSSDQRSWMWLFAITIWYSGVAPAVANQSDYSRFASGETSCYLGLFLGTVLPGTFVSLAGMLCASACKELYGTAFWTPTEIVEQWLTTDYSSKARAAAFFIGISFTASQMFLNLTQNGYACGMDLAGIFPRFVDITRGTLFVQLISWVVQPWKFFNTSSSFLTAMGSFGMFVTPIVTLNIIEFYWIRRGKITLIDFFTLSKKGAYWYTLGINWRSMVCLVIGVALGIPGLIYQCYPELEANAAMVNYYFGYMFFIPIVTGVPYLVLTYLFPVHHEKLQMVDPVDFYNCFSDKELANLGMQPGNNSSEDLYEYLDAKLPDSLADVPEIVQEKKAVSGA</sequence>
<dbReference type="PANTHER" id="PTHR30618">
    <property type="entry name" value="NCS1 FAMILY PURINE/PYRIMIDINE TRANSPORTER"/>
    <property type="match status" value="1"/>
</dbReference>
<name>A0A1G4IRI5_9SACH</name>
<gene>
    <name evidence="7" type="ORF">LADA_0B00232G</name>
</gene>
<accession>A0A1G4IRI5</accession>
<keyword evidence="4 6" id="KW-1133">Transmembrane helix</keyword>
<evidence type="ECO:0000256" key="3">
    <source>
        <dbReference type="ARBA" id="ARBA00022692"/>
    </source>
</evidence>
<feature type="transmembrane region" description="Helical" evidence="6">
    <location>
        <begin position="368"/>
        <end position="388"/>
    </location>
</feature>
<evidence type="ECO:0000313" key="8">
    <source>
        <dbReference type="Proteomes" id="UP000190274"/>
    </source>
</evidence>
<dbReference type="Pfam" id="PF02133">
    <property type="entry name" value="Transp_cyt_pur"/>
    <property type="match status" value="1"/>
</dbReference>
<evidence type="ECO:0000256" key="1">
    <source>
        <dbReference type="ARBA" id="ARBA00004141"/>
    </source>
</evidence>
<evidence type="ECO:0000313" key="7">
    <source>
        <dbReference type="EMBL" id="SCU79376.1"/>
    </source>
</evidence>
<organism evidence="7 8">
    <name type="scientific">Lachancea dasiensis</name>
    <dbReference type="NCBI Taxonomy" id="1072105"/>
    <lineage>
        <taxon>Eukaryota</taxon>
        <taxon>Fungi</taxon>
        <taxon>Dikarya</taxon>
        <taxon>Ascomycota</taxon>
        <taxon>Saccharomycotina</taxon>
        <taxon>Saccharomycetes</taxon>
        <taxon>Saccharomycetales</taxon>
        <taxon>Saccharomycetaceae</taxon>
        <taxon>Lachancea</taxon>
    </lineage>
</organism>
<feature type="transmembrane region" description="Helical" evidence="6">
    <location>
        <begin position="113"/>
        <end position="133"/>
    </location>
</feature>
<feature type="transmembrane region" description="Helical" evidence="6">
    <location>
        <begin position="81"/>
        <end position="101"/>
    </location>
</feature>
<dbReference type="CDD" id="cd11482">
    <property type="entry name" value="SLC-NCS1sbd_NRT1-like"/>
    <property type="match status" value="1"/>
</dbReference>
<feature type="transmembrane region" description="Helical" evidence="6">
    <location>
        <begin position="311"/>
        <end position="334"/>
    </location>
</feature>
<comment type="subcellular location">
    <subcellularLocation>
        <location evidence="1">Membrane</location>
        <topology evidence="1">Multi-pass membrane protein</topology>
    </subcellularLocation>
</comment>
<dbReference type="AlphaFoldDB" id="A0A1G4IRI5"/>
<keyword evidence="8" id="KW-1185">Reference proteome</keyword>
<feature type="transmembrane region" description="Helical" evidence="6">
    <location>
        <begin position="279"/>
        <end position="299"/>
    </location>
</feature>
<feature type="transmembrane region" description="Helical" evidence="6">
    <location>
        <begin position="477"/>
        <end position="499"/>
    </location>
</feature>
<dbReference type="GO" id="GO:0015205">
    <property type="term" value="F:nucleobase transmembrane transporter activity"/>
    <property type="evidence" value="ECO:0007669"/>
    <property type="project" value="TreeGrafter"/>
</dbReference>
<dbReference type="GO" id="GO:0005886">
    <property type="term" value="C:plasma membrane"/>
    <property type="evidence" value="ECO:0007669"/>
    <property type="project" value="TreeGrafter"/>
</dbReference>
<feature type="transmembrane region" description="Helical" evidence="6">
    <location>
        <begin position="153"/>
        <end position="175"/>
    </location>
</feature>
<dbReference type="InterPro" id="IPR001248">
    <property type="entry name" value="Pur-cyt_permease"/>
</dbReference>
<dbReference type="Proteomes" id="UP000190274">
    <property type="component" value="Chromosome B"/>
</dbReference>
<dbReference type="Gene3D" id="1.10.4160.10">
    <property type="entry name" value="Hydantoin permease"/>
    <property type="match status" value="1"/>
</dbReference>
<feature type="transmembrane region" description="Helical" evidence="6">
    <location>
        <begin position="241"/>
        <end position="259"/>
    </location>
</feature>
<feature type="transmembrane region" description="Helical" evidence="6">
    <location>
        <begin position="213"/>
        <end position="229"/>
    </location>
</feature>
<feature type="transmembrane region" description="Helical" evidence="6">
    <location>
        <begin position="519"/>
        <end position="542"/>
    </location>
</feature>
<keyword evidence="3 6" id="KW-0812">Transmembrane</keyword>
<reference evidence="8" key="1">
    <citation type="submission" date="2016-03" db="EMBL/GenBank/DDBJ databases">
        <authorList>
            <person name="Devillers H."/>
        </authorList>
    </citation>
    <scope>NUCLEOTIDE SEQUENCE [LARGE SCALE GENOMIC DNA]</scope>
</reference>
<evidence type="ECO:0000256" key="6">
    <source>
        <dbReference type="SAM" id="Phobius"/>
    </source>
</evidence>
<feature type="transmembrane region" description="Helical" evidence="6">
    <location>
        <begin position="433"/>
        <end position="457"/>
    </location>
</feature>
<protein>
    <submittedName>
        <fullName evidence="7">LADA_0B00232g1_1</fullName>
    </submittedName>
</protein>
<keyword evidence="5 6" id="KW-0472">Membrane</keyword>
<dbReference type="InterPro" id="IPR045225">
    <property type="entry name" value="Uracil/uridine/allantoin_perm"/>
</dbReference>
<evidence type="ECO:0000256" key="2">
    <source>
        <dbReference type="ARBA" id="ARBA00008974"/>
    </source>
</evidence>
<comment type="similarity">
    <text evidence="2">Belongs to the purine-cytosine permease (2.A.39) family.</text>
</comment>
<dbReference type="PANTHER" id="PTHR30618:SF15">
    <property type="entry name" value="NICOTINAMIDE RIBOSIDE TRANSPORTER 1-RELATED"/>
    <property type="match status" value="1"/>
</dbReference>